<evidence type="ECO:0000313" key="9">
    <source>
        <dbReference type="EMBL" id="KAG7531220.1"/>
    </source>
</evidence>
<keyword evidence="5 6" id="KW-0326">Glycosidase</keyword>
<comment type="caution">
    <text evidence="9">The sequence shown here is derived from an EMBL/GenBank/DDBJ whole genome shotgun (WGS) entry which is preliminary data.</text>
</comment>
<dbReference type="GO" id="GO:0000703">
    <property type="term" value="F:oxidized pyrimidine nucleobase lesion DNA N-glycosylase activity"/>
    <property type="evidence" value="ECO:0007669"/>
    <property type="project" value="UniProtKB-UniRule"/>
</dbReference>
<reference evidence="9" key="1">
    <citation type="submission" date="2020-04" db="EMBL/GenBank/DDBJ databases">
        <title>Analysis of mating type loci in Filobasidium floriforme.</title>
        <authorList>
            <person name="Nowrousian M."/>
        </authorList>
    </citation>
    <scope>NUCLEOTIDE SEQUENCE</scope>
    <source>
        <strain evidence="9">CBS 6242</strain>
    </source>
</reference>
<evidence type="ECO:0000256" key="3">
    <source>
        <dbReference type="ARBA" id="ARBA00023204"/>
    </source>
</evidence>
<dbReference type="Gene3D" id="1.10.1670.10">
    <property type="entry name" value="Helix-hairpin-Helix base-excision DNA repair enzymes (C-terminal)"/>
    <property type="match status" value="1"/>
</dbReference>
<evidence type="ECO:0000256" key="5">
    <source>
        <dbReference type="ARBA" id="ARBA00023295"/>
    </source>
</evidence>
<evidence type="ECO:0000256" key="2">
    <source>
        <dbReference type="ARBA" id="ARBA00022801"/>
    </source>
</evidence>
<dbReference type="PANTHER" id="PTHR43286">
    <property type="entry name" value="ENDONUCLEASE III-LIKE PROTEIN 1"/>
    <property type="match status" value="1"/>
</dbReference>
<dbReference type="InterPro" id="IPR011257">
    <property type="entry name" value="DNA_glycosylase"/>
</dbReference>
<evidence type="ECO:0000259" key="8">
    <source>
        <dbReference type="SMART" id="SM00478"/>
    </source>
</evidence>
<dbReference type="AlphaFoldDB" id="A0A8K0JKS0"/>
<dbReference type="InterPro" id="IPR030841">
    <property type="entry name" value="NTH1"/>
</dbReference>
<dbReference type="Proteomes" id="UP000812966">
    <property type="component" value="Unassembled WGS sequence"/>
</dbReference>
<dbReference type="GO" id="GO:0006285">
    <property type="term" value="P:base-excision repair, AP site formation"/>
    <property type="evidence" value="ECO:0007669"/>
    <property type="project" value="UniProtKB-UniRule"/>
</dbReference>
<dbReference type="GO" id="GO:0140078">
    <property type="term" value="F:class I DNA-(apurinic or apyrimidinic site) endonuclease activity"/>
    <property type="evidence" value="ECO:0007669"/>
    <property type="project" value="UniProtKB-EC"/>
</dbReference>
<sequence>MTEPIRRSRRLVKDEDLEDGPSTSKYFPENRHVESEPAILSHVRSKRNSSDSPTKPHKRVKLEDTSHDRSASSPLTDLEELPPHLRLQSIPIKVETALSTTPKSKKPVVKLKLEKPHRAPENWEKQWDLILRMRAKIIAPVDTLGCDTTPNGERTSDPKIVRFHVLISLILSSQTRDPVTSQAVTNLHERLSGGLTAASLATAPSDLVAECISKVGFWRRKTEYIQEAARAIVEGGLDDGEDLPEGWEGRDLTGVDPDGRPGDIPMTLGGLCKLKGVGPKMAFLTLQCAWNINAGVGVDTHVHRVTNRLSWHKPKTTDPEQTRLNLQSWLPRHLFKPINHVLVGFGQVVCLPVGPRCDVCLLAKEKICPVRVTNGNYKARKDIGVSFEEEDEATVKAEPKLEIELETTVKAEPELEI</sequence>
<keyword evidence="6" id="KW-0539">Nucleus</keyword>
<protein>
    <recommendedName>
        <fullName evidence="6">Endonuclease III homolog</fullName>
        <ecNumber evidence="6">3.2.2.-</ecNumber>
        <ecNumber evidence="6">4.2.99.18</ecNumber>
    </recommendedName>
    <alternativeName>
        <fullName evidence="6">Bifunctional DNA N-glycosylase/DNA-(apurinic or apyrimidinic site) lyase</fullName>
        <shortName evidence="6">DNA glycosylase/AP lyase</shortName>
    </alternativeName>
</protein>
<evidence type="ECO:0000313" key="10">
    <source>
        <dbReference type="Proteomes" id="UP000812966"/>
    </source>
</evidence>
<comment type="subcellular location">
    <subcellularLocation>
        <location evidence="6">Nucleus</location>
    </subcellularLocation>
    <subcellularLocation>
        <location evidence="6">Mitochondrion</location>
    </subcellularLocation>
</comment>
<keyword evidence="3 6" id="KW-0234">DNA repair</keyword>
<keyword evidence="6" id="KW-0496">Mitochondrion</keyword>
<dbReference type="InterPro" id="IPR023170">
    <property type="entry name" value="HhH_base_excis_C"/>
</dbReference>
<dbReference type="PANTHER" id="PTHR43286:SF1">
    <property type="entry name" value="ENDONUCLEASE III-LIKE PROTEIN 1"/>
    <property type="match status" value="1"/>
</dbReference>
<dbReference type="Pfam" id="PF00730">
    <property type="entry name" value="HhH-GPD"/>
    <property type="match status" value="1"/>
</dbReference>
<keyword evidence="1 6" id="KW-0227">DNA damage</keyword>
<evidence type="ECO:0000256" key="4">
    <source>
        <dbReference type="ARBA" id="ARBA00023239"/>
    </source>
</evidence>
<dbReference type="GO" id="GO:0005634">
    <property type="term" value="C:nucleus"/>
    <property type="evidence" value="ECO:0007669"/>
    <property type="project" value="UniProtKB-SubCell"/>
</dbReference>
<comment type="similarity">
    <text evidence="6">Belongs to the Nth/MutY family.</text>
</comment>
<feature type="domain" description="HhH-GPD" evidence="8">
    <location>
        <begin position="171"/>
        <end position="348"/>
    </location>
</feature>
<name>A0A8K0JKS0_9TREE</name>
<feature type="region of interest" description="Disordered" evidence="7">
    <location>
        <begin position="1"/>
        <end position="82"/>
    </location>
</feature>
<feature type="compositionally biased region" description="Basic and acidic residues" evidence="7">
    <location>
        <begin position="61"/>
        <end position="70"/>
    </location>
</feature>
<dbReference type="CDD" id="cd00056">
    <property type="entry name" value="ENDO3c"/>
    <property type="match status" value="1"/>
</dbReference>
<dbReference type="EC" id="4.2.99.18" evidence="6"/>
<dbReference type="GO" id="GO:0003677">
    <property type="term" value="F:DNA binding"/>
    <property type="evidence" value="ECO:0007669"/>
    <property type="project" value="UniProtKB-UniRule"/>
</dbReference>
<keyword evidence="4 6" id="KW-0456">Lyase</keyword>
<evidence type="ECO:0000256" key="7">
    <source>
        <dbReference type="SAM" id="MobiDB-lite"/>
    </source>
</evidence>
<dbReference type="Gene3D" id="1.10.340.30">
    <property type="entry name" value="Hypothetical protein, domain 2"/>
    <property type="match status" value="1"/>
</dbReference>
<accession>A0A8K0JKS0</accession>
<dbReference type="OrthoDB" id="2099276at2759"/>
<dbReference type="EC" id="3.2.2.-" evidence="6"/>
<keyword evidence="2 6" id="KW-0378">Hydrolase</keyword>
<organism evidence="9 10">
    <name type="scientific">Filobasidium floriforme</name>
    <dbReference type="NCBI Taxonomy" id="5210"/>
    <lineage>
        <taxon>Eukaryota</taxon>
        <taxon>Fungi</taxon>
        <taxon>Dikarya</taxon>
        <taxon>Basidiomycota</taxon>
        <taxon>Agaricomycotina</taxon>
        <taxon>Tremellomycetes</taxon>
        <taxon>Filobasidiales</taxon>
        <taxon>Filobasidiaceae</taxon>
        <taxon>Filobasidium</taxon>
    </lineage>
</organism>
<dbReference type="SUPFAM" id="SSF48150">
    <property type="entry name" value="DNA-glycosylase"/>
    <property type="match status" value="1"/>
</dbReference>
<dbReference type="HAMAP" id="MF_03183">
    <property type="entry name" value="Endonuclease_III_Nth"/>
    <property type="match status" value="1"/>
</dbReference>
<dbReference type="SMART" id="SM00478">
    <property type="entry name" value="ENDO3c"/>
    <property type="match status" value="1"/>
</dbReference>
<dbReference type="GO" id="GO:0006289">
    <property type="term" value="P:nucleotide-excision repair"/>
    <property type="evidence" value="ECO:0007669"/>
    <property type="project" value="TreeGrafter"/>
</dbReference>
<comment type="caution">
    <text evidence="6">Lacks conserved residue(s) required for the propagation of feature annotation.</text>
</comment>
<proteinExistence type="inferred from homology"/>
<keyword evidence="10" id="KW-1185">Reference proteome</keyword>
<dbReference type="EMBL" id="JABELV010000097">
    <property type="protein sequence ID" value="KAG7531220.1"/>
    <property type="molecule type" value="Genomic_DNA"/>
</dbReference>
<evidence type="ECO:0000256" key="6">
    <source>
        <dbReference type="HAMAP-Rule" id="MF_03183"/>
    </source>
</evidence>
<dbReference type="InterPro" id="IPR003265">
    <property type="entry name" value="HhH-GPD_domain"/>
</dbReference>
<gene>
    <name evidence="6" type="primary">NTH1</name>
    <name evidence="9" type="ORF">FFLO_04524</name>
</gene>
<dbReference type="GO" id="GO:0005739">
    <property type="term" value="C:mitochondrion"/>
    <property type="evidence" value="ECO:0007669"/>
    <property type="project" value="UniProtKB-SubCell"/>
</dbReference>
<comment type="function">
    <text evidence="6">Bifunctional DNA N-glycosylase with associated apurinic/apyrimidinic (AP) lyase function that catalyzes the first step in base excision repair (BER), the primary repair pathway for the repair of oxidative DNA damage. The DNA N-glycosylase activity releases the damaged DNA base from DNA by cleaving the N-glycosidic bond, leaving an AP site. The AP lyase activity cleaves the phosphodiester bond 3' to the AP site by a beta-elimination. Primarily recognizes and repairs oxidative base damage of pyrimidines.</text>
</comment>
<comment type="catalytic activity">
    <reaction evidence="6">
        <text>2'-deoxyribonucleotide-(2'-deoxyribose 5'-phosphate)-2'-deoxyribonucleotide-DNA = a 3'-end 2'-deoxyribonucleotide-(2,3-dehydro-2,3-deoxyribose 5'-phosphate)-DNA + a 5'-end 5'-phospho-2'-deoxyribonucleoside-DNA + H(+)</text>
        <dbReference type="Rhea" id="RHEA:66592"/>
        <dbReference type="Rhea" id="RHEA-COMP:13180"/>
        <dbReference type="Rhea" id="RHEA-COMP:16897"/>
        <dbReference type="Rhea" id="RHEA-COMP:17067"/>
        <dbReference type="ChEBI" id="CHEBI:15378"/>
        <dbReference type="ChEBI" id="CHEBI:136412"/>
        <dbReference type="ChEBI" id="CHEBI:157695"/>
        <dbReference type="ChEBI" id="CHEBI:167181"/>
        <dbReference type="EC" id="4.2.99.18"/>
    </reaction>
</comment>
<evidence type="ECO:0000256" key="1">
    <source>
        <dbReference type="ARBA" id="ARBA00022763"/>
    </source>
</evidence>
<feature type="compositionally biased region" description="Basic and acidic residues" evidence="7">
    <location>
        <begin position="1"/>
        <end position="14"/>
    </location>
</feature>